<keyword evidence="1" id="KW-0812">Transmembrane</keyword>
<dbReference type="AlphaFoldDB" id="A0A9D1GFX3"/>
<evidence type="ECO:0000313" key="3">
    <source>
        <dbReference type="Proteomes" id="UP000886722"/>
    </source>
</evidence>
<keyword evidence="1" id="KW-0472">Membrane</keyword>
<name>A0A9D1GFX3_9BACT</name>
<reference evidence="2" key="2">
    <citation type="journal article" date="2021" name="PeerJ">
        <title>Extensive microbial diversity within the chicken gut microbiome revealed by metagenomics and culture.</title>
        <authorList>
            <person name="Gilroy R."/>
            <person name="Ravi A."/>
            <person name="Getino M."/>
            <person name="Pursley I."/>
            <person name="Horton D.L."/>
            <person name="Alikhan N.F."/>
            <person name="Baker D."/>
            <person name="Gharbi K."/>
            <person name="Hall N."/>
            <person name="Watson M."/>
            <person name="Adriaenssens E.M."/>
            <person name="Foster-Nyarko E."/>
            <person name="Jarju S."/>
            <person name="Secka A."/>
            <person name="Antonio M."/>
            <person name="Oren A."/>
            <person name="Chaudhuri R.R."/>
            <person name="La Ragione R."/>
            <person name="Hildebrand F."/>
            <person name="Pallen M.J."/>
        </authorList>
    </citation>
    <scope>NUCLEOTIDE SEQUENCE</scope>
    <source>
        <strain evidence="2">21143</strain>
    </source>
</reference>
<keyword evidence="1" id="KW-1133">Transmembrane helix</keyword>
<dbReference type="EMBL" id="DVKT01000071">
    <property type="protein sequence ID" value="HIT40293.1"/>
    <property type="molecule type" value="Genomic_DNA"/>
</dbReference>
<organism evidence="2 3">
    <name type="scientific">Candidatus Caccoplasma intestinavium</name>
    <dbReference type="NCBI Taxonomy" id="2840716"/>
    <lineage>
        <taxon>Bacteria</taxon>
        <taxon>Pseudomonadati</taxon>
        <taxon>Bacteroidota</taxon>
        <taxon>Bacteroidia</taxon>
        <taxon>Bacteroidales</taxon>
        <taxon>Bacteroidaceae</taxon>
        <taxon>Bacteroidaceae incertae sedis</taxon>
        <taxon>Candidatus Caccoplasma</taxon>
    </lineage>
</organism>
<gene>
    <name evidence="2" type="ORF">IAD06_09715</name>
</gene>
<protein>
    <submittedName>
        <fullName evidence="2">Uncharacterized protein</fullName>
    </submittedName>
</protein>
<reference evidence="2" key="1">
    <citation type="submission" date="2020-10" db="EMBL/GenBank/DDBJ databases">
        <authorList>
            <person name="Gilroy R."/>
        </authorList>
    </citation>
    <scope>NUCLEOTIDE SEQUENCE</scope>
    <source>
        <strain evidence="2">21143</strain>
    </source>
</reference>
<feature type="transmembrane region" description="Helical" evidence="1">
    <location>
        <begin position="6"/>
        <end position="23"/>
    </location>
</feature>
<sequence>MRKSSLLWSFLLLLVVGVGYYFFKKGMRVPDPVMQEVLANVHIPETSDTWFRHAPIDTLYSRHSYTYFCFVSSAYVGDVDDVAAAGDSVLILTSESSFSRYPASADVLPLPESAISYILPYGAPIAFFRVDSVVKTGNSFRYKLSRSR</sequence>
<evidence type="ECO:0000256" key="1">
    <source>
        <dbReference type="SAM" id="Phobius"/>
    </source>
</evidence>
<proteinExistence type="predicted"/>
<dbReference type="Proteomes" id="UP000886722">
    <property type="component" value="Unassembled WGS sequence"/>
</dbReference>
<evidence type="ECO:0000313" key="2">
    <source>
        <dbReference type="EMBL" id="HIT40293.1"/>
    </source>
</evidence>
<accession>A0A9D1GFX3</accession>
<comment type="caution">
    <text evidence="2">The sequence shown here is derived from an EMBL/GenBank/DDBJ whole genome shotgun (WGS) entry which is preliminary data.</text>
</comment>